<protein>
    <recommendedName>
        <fullName evidence="2">DUF4283 domain-containing protein</fullName>
    </recommendedName>
</protein>
<evidence type="ECO:0000313" key="3">
    <source>
        <dbReference type="EMBL" id="KAJ9700790.1"/>
    </source>
</evidence>
<dbReference type="InterPro" id="IPR025558">
    <property type="entry name" value="DUF4283"/>
</dbReference>
<name>A0AA39A5C1_VITRO</name>
<proteinExistence type="predicted"/>
<evidence type="ECO:0000256" key="1">
    <source>
        <dbReference type="SAM" id="MobiDB-lite"/>
    </source>
</evidence>
<feature type="region of interest" description="Disordered" evidence="1">
    <location>
        <begin position="339"/>
        <end position="386"/>
    </location>
</feature>
<dbReference type="Proteomes" id="UP001168098">
    <property type="component" value="Unassembled WGS sequence"/>
</dbReference>
<evidence type="ECO:0000259" key="2">
    <source>
        <dbReference type="Pfam" id="PF14111"/>
    </source>
</evidence>
<dbReference type="EMBL" id="JARBHA010000005">
    <property type="protein sequence ID" value="KAJ9700790.1"/>
    <property type="molecule type" value="Genomic_DNA"/>
</dbReference>
<accession>A0AA39A5C1</accession>
<dbReference type="Pfam" id="PF14111">
    <property type="entry name" value="DUF4283"/>
    <property type="match status" value="1"/>
</dbReference>
<dbReference type="AlphaFoldDB" id="A0AA39A5C1"/>
<sequence length="710" mass="78553">MQITIVERKRGVSSWVKLGPASLVFLVESLGLCIKDSGKGKWERSWKENGRSFMLVRDLNKGGCFLRLGVADPEGKKYSIFIPKGKGAKGGWTSLMEAIQSLGIVSGKSENKKVEVSSSKSLMGKTFAEVVRNPSREEKTVARVVVGKNDISRNVEKLSHCIVGFWDPNSRRGDDLRAWGTQMAKMWGLKGNLGLAKLERGKALMEFEILAEAEKILKTGKISVGGVHMRLEKWRRETGCQMEGERIGEAWVRIVGLPVVLWDQEILRRVGEECGGFLAIDSQTEKMEELQWARILVKIKGKELPNAVEIWVEEECYTLTLWWEVRPLLKLVRIGKERKSSGSEGEVEGDGATRAGKHVRMGEGGSSPDALLQPVDGTGAQSSGLERMMDRPRETSKVEYGLMRGVQGGGGPNKPDGPFLSSFSPCEAGPSSFGPLSPEASKGPNVAVLTGPARMEINLGLPKAPPVLEAHVGEASSREGSGPVSTRNNEAEYSSFWELDDQWRKAKIETQEKLSTTDSALCEEASRYEDAPIHPVDSDSSSIPLLFSGRTPLEEYYGHSGDERDLAEGETPRRLFFGQGSSDAEFNNCWELKEINNGNSGNNEDCGKELCLLQPAPLDIKGWGEASWGESELAKFSKFLGFPTEGLEKDLADFLTKIRRRREKIHSKSLLEKSKFERELKKLECSINYEGRKKHKKGVQEGGCQIMEIK</sequence>
<reference evidence="3 4" key="1">
    <citation type="journal article" date="2023" name="BMC Biotechnol.">
        <title>Vitis rotundifolia cv Carlos genome sequencing.</title>
        <authorList>
            <person name="Huff M."/>
            <person name="Hulse-Kemp A."/>
            <person name="Scheffler B."/>
            <person name="Youngblood R."/>
            <person name="Simpson S."/>
            <person name="Babiker E."/>
            <person name="Staton M."/>
        </authorList>
    </citation>
    <scope>NUCLEOTIDE SEQUENCE [LARGE SCALE GENOMIC DNA]</scope>
    <source>
        <tissue evidence="3">Leaf</tissue>
    </source>
</reference>
<keyword evidence="4" id="KW-1185">Reference proteome</keyword>
<comment type="caution">
    <text evidence="3">The sequence shown here is derived from an EMBL/GenBank/DDBJ whole genome shotgun (WGS) entry which is preliminary data.</text>
</comment>
<dbReference type="PANTHER" id="PTHR34427:SF5">
    <property type="entry name" value="DUF4283 DOMAIN-CONTAINING PROTEIN"/>
    <property type="match status" value="1"/>
</dbReference>
<evidence type="ECO:0000313" key="4">
    <source>
        <dbReference type="Proteomes" id="UP001168098"/>
    </source>
</evidence>
<dbReference type="PANTHER" id="PTHR34427">
    <property type="entry name" value="DUF4283 DOMAIN PROTEIN"/>
    <property type="match status" value="1"/>
</dbReference>
<gene>
    <name evidence="3" type="ORF">PVL29_006215</name>
</gene>
<feature type="domain" description="DUF4283" evidence="2">
    <location>
        <begin position="155"/>
        <end position="241"/>
    </location>
</feature>
<organism evidence="3 4">
    <name type="scientific">Vitis rotundifolia</name>
    <name type="common">Muscadine grape</name>
    <dbReference type="NCBI Taxonomy" id="103349"/>
    <lineage>
        <taxon>Eukaryota</taxon>
        <taxon>Viridiplantae</taxon>
        <taxon>Streptophyta</taxon>
        <taxon>Embryophyta</taxon>
        <taxon>Tracheophyta</taxon>
        <taxon>Spermatophyta</taxon>
        <taxon>Magnoliopsida</taxon>
        <taxon>eudicotyledons</taxon>
        <taxon>Gunneridae</taxon>
        <taxon>Pentapetalae</taxon>
        <taxon>rosids</taxon>
        <taxon>Vitales</taxon>
        <taxon>Vitaceae</taxon>
        <taxon>Viteae</taxon>
        <taxon>Vitis</taxon>
    </lineage>
</organism>